<dbReference type="InterPro" id="IPR026444">
    <property type="entry name" value="Secre_tail"/>
</dbReference>
<dbReference type="InterPro" id="IPR003961">
    <property type="entry name" value="FN3_dom"/>
</dbReference>
<dbReference type="InterPro" id="IPR036116">
    <property type="entry name" value="FN3_sf"/>
</dbReference>
<reference evidence="3" key="1">
    <citation type="submission" date="2012-06" db="EMBL/GenBank/DDBJ databases">
        <title>The complete genome of Flexibacter litoralis DSM 6794.</title>
        <authorList>
            <person name="Lucas S."/>
            <person name="Copeland A."/>
            <person name="Lapidus A."/>
            <person name="Glavina del Rio T."/>
            <person name="Dalin E."/>
            <person name="Tice H."/>
            <person name="Bruce D."/>
            <person name="Goodwin L."/>
            <person name="Pitluck S."/>
            <person name="Peters L."/>
            <person name="Ovchinnikova G."/>
            <person name="Lu M."/>
            <person name="Kyrpides N."/>
            <person name="Mavromatis K."/>
            <person name="Ivanova N."/>
            <person name="Brettin T."/>
            <person name="Detter J.C."/>
            <person name="Han C."/>
            <person name="Larimer F."/>
            <person name="Land M."/>
            <person name="Hauser L."/>
            <person name="Markowitz V."/>
            <person name="Cheng J.-F."/>
            <person name="Hugenholtz P."/>
            <person name="Woyke T."/>
            <person name="Wu D."/>
            <person name="Spring S."/>
            <person name="Lang E."/>
            <person name="Kopitz M."/>
            <person name="Brambilla E."/>
            <person name="Klenk H.-P."/>
            <person name="Eisen J.A."/>
        </authorList>
    </citation>
    <scope>NUCLEOTIDE SEQUENCE [LARGE SCALE GENOMIC DNA]</scope>
    <source>
        <strain evidence="3">ATCC 23117 / DSM 6794 / NBRC 15988 / NCIMB 1366 / Sio-4</strain>
    </source>
</reference>
<dbReference type="KEGG" id="fli:Fleli_3666"/>
<dbReference type="InterPro" id="IPR013783">
    <property type="entry name" value="Ig-like_fold"/>
</dbReference>
<dbReference type="SUPFAM" id="SSF49265">
    <property type="entry name" value="Fibronectin type III"/>
    <property type="match status" value="1"/>
</dbReference>
<proteinExistence type="predicted"/>
<dbReference type="Proteomes" id="UP000006054">
    <property type="component" value="Chromosome"/>
</dbReference>
<dbReference type="HOGENOM" id="CLU_252754_0_0_10"/>
<dbReference type="Pfam" id="PF24595">
    <property type="entry name" value="DUF7619"/>
    <property type="match status" value="1"/>
</dbReference>
<dbReference type="EMBL" id="CP003345">
    <property type="protein sequence ID" value="AFM05981.1"/>
    <property type="molecule type" value="Genomic_DNA"/>
</dbReference>
<dbReference type="eggNOG" id="COG3397">
    <property type="taxonomic scope" value="Bacteria"/>
</dbReference>
<evidence type="ECO:0000259" key="1">
    <source>
        <dbReference type="PROSITE" id="PS50853"/>
    </source>
</evidence>
<dbReference type="NCBIfam" id="TIGR01451">
    <property type="entry name" value="B_ant_repeat"/>
    <property type="match status" value="1"/>
</dbReference>
<dbReference type="InterPro" id="IPR044023">
    <property type="entry name" value="Ig_7"/>
</dbReference>
<dbReference type="InterPro" id="IPR011889">
    <property type="entry name" value="Liste_lipo_26"/>
</dbReference>
<dbReference type="eggNOG" id="COG3866">
    <property type="taxonomic scope" value="Bacteria"/>
</dbReference>
<keyword evidence="3" id="KW-1185">Reference proteome</keyword>
<dbReference type="Pfam" id="PF03382">
    <property type="entry name" value="DUF285"/>
    <property type="match status" value="1"/>
</dbReference>
<protein>
    <submittedName>
        <fullName evidence="2">Surface protein 26-residue repeat-containing protein</fullName>
    </submittedName>
</protein>
<dbReference type="Gene3D" id="2.60.40.10">
    <property type="entry name" value="Immunoglobulins"/>
    <property type="match status" value="2"/>
</dbReference>
<dbReference type="eggNOG" id="COG1520">
    <property type="taxonomic scope" value="Bacteria"/>
</dbReference>
<dbReference type="InterPro" id="IPR005046">
    <property type="entry name" value="DUF285"/>
</dbReference>
<feature type="domain" description="Fibronectin type-III" evidence="1">
    <location>
        <begin position="865"/>
        <end position="949"/>
    </location>
</feature>
<sequence length="1426" mass="155404">MMEMFDGVISFNHDIGRWDVSAVTSMSSMFSGATSFNQDIGNWNTASVTGMSFMFHRATSFNQDIGNWNTASVLDMGVMFFAAASFNQDIGNWNIANVRNMSSMFFAAASFNQDISNWNTQNVGYMDDMFRGARSFDQNIGNWNTQNVTRMNGMFSGATAFNQNIGRWRIDSVTNMSNMLVFSGLNTSNYDSTLIGWAAQNVQPNVSLGANRLIYCSSIAERNALITSKNWDITGDLMGGQSVDNVTLPQNQYVVCANTSTTLEVNGSGTITWYNSPTGNVSIHTGSSFITPILTADSTYFYVQDSVAGCGTSNRIEIVVTTSSIDNSTPPQNQYGVCLNGTTVLEVAGQGTVYWYDSPTNTTPLHIGNSLTTPILTADSTYFYALDSIVGCGSNNRLEMLVTTQSLSAVSKTNYTAYLNNLGQIEVDAVLLDSISTAACGNTIDSYLFDDTGLATRSFSCADTSAVHNVVLRVTDNNGNTGTSPTIIHIKDTIPPVFTTRILPVLFNSSNQATILARDFLTSLSDNCTDSTNINVVFNDTGLETTSFDCGNRIRTNTDLRITDQAGNRVIQPVMIIPSATNYDFNVNIIGATFRPAIVSTVTVFANNYSCVPKSGELKITLPSTVFYNSASITPSRIVGNDLFWNVGDLSFNRTFVVRINVTPYFNLNIGNELCFAGYITPETNDFYRLNNLKQYCFPIVNSYDPNDKQVYPQGICDAKFTKRSDLPLTYTIRFQNTGNAPALNVRIADSLSSLLNRRSLRVVGTSHPMVVDTTANNNVINFKFNNINLPDSTSSPELSQGYVIFELDEIEAHTDTSRIENKSYIYFDTNAPIITNTVKNTIVNTLPLCNPAGGSNPPIADCTLPTNLSTEILTSTRVKLLWTAPTNTNAVNYEVLRNGQRLATIPASNLFYIDSTLTANTRYNYSIKAICGNNTATSNSVQVRTIPATPTLFSVVAACKGEKGIIEVRSSGAVYRVYDSETGTTPLFETNNASIETPILNDSTTFYISVVTSGQESERLEVVVPIKEVFDAIVEQGSLLESCATEFVLSAQEVQGATYTWFRENVEVGTERTLTTTFEARYKVRVVKNGCFDDSEFTTTRFVSAPTAKIEQGNSVSFCETGTLNAQNTSTNVTYSWILNGNNVGNGTSISVSESGTYTLKASQPSCADSVTIAVTITTAPTNVVLTADKTAICTDAQTTLSATNGTGFTYKWFKNNTAISNTSATLSTSEIGNYKVEITTQDGCKVTTSEVEITRLQVNQAFLRVNTESGKDKTIDVTSQDAIDSVKWFKDGVEILAFANQNLITPTETGNYKAIVIYSTGCAFETEAKTFTVGGITGIEEESAKIFTIYPNPNNGSFKVEFVTTTNQKTNLVLVDGLGRTIHRQAILMNEKTTSITLPKISAGVYVVQIVSEGKVYTKQLIIQ</sequence>
<gene>
    <name evidence="2" type="ordered locus">Fleli_3666</name>
</gene>
<evidence type="ECO:0000313" key="3">
    <source>
        <dbReference type="Proteomes" id="UP000006054"/>
    </source>
</evidence>
<evidence type="ECO:0000313" key="2">
    <source>
        <dbReference type="EMBL" id="AFM05981.1"/>
    </source>
</evidence>
<dbReference type="Pfam" id="PF19081">
    <property type="entry name" value="Ig_7"/>
    <property type="match status" value="3"/>
</dbReference>
<accession>I4APU6</accession>
<dbReference type="PROSITE" id="PS50853">
    <property type="entry name" value="FN3"/>
    <property type="match status" value="1"/>
</dbReference>
<dbReference type="CDD" id="cd00063">
    <property type="entry name" value="FN3"/>
    <property type="match status" value="1"/>
</dbReference>
<dbReference type="NCBIfam" id="TIGR02167">
    <property type="entry name" value="Liste_lipo_26"/>
    <property type="match status" value="3"/>
</dbReference>
<dbReference type="InterPro" id="IPR055353">
    <property type="entry name" value="DUF7619"/>
</dbReference>
<dbReference type="PATRIC" id="fig|880071.3.peg.3671"/>
<organism evidence="2 3">
    <name type="scientific">Bernardetia litoralis (strain ATCC 23117 / DSM 6794 / NBRC 15988 / NCIMB 1366 / Fx l1 / Sio-4)</name>
    <name type="common">Flexibacter litoralis</name>
    <dbReference type="NCBI Taxonomy" id="880071"/>
    <lineage>
        <taxon>Bacteria</taxon>
        <taxon>Pseudomonadati</taxon>
        <taxon>Bacteroidota</taxon>
        <taxon>Cytophagia</taxon>
        <taxon>Cytophagales</taxon>
        <taxon>Bernardetiaceae</taxon>
        <taxon>Bernardetia</taxon>
    </lineage>
</organism>
<dbReference type="InterPro" id="IPR047589">
    <property type="entry name" value="DUF11_rpt"/>
</dbReference>
<dbReference type="NCBIfam" id="TIGR04183">
    <property type="entry name" value="Por_Secre_tail"/>
    <property type="match status" value="1"/>
</dbReference>
<dbReference type="Pfam" id="PF18962">
    <property type="entry name" value="Por_Secre_tail"/>
    <property type="match status" value="1"/>
</dbReference>
<name>I4APU6_BERLS</name>
<dbReference type="eggNOG" id="COG3291">
    <property type="taxonomic scope" value="Bacteria"/>
</dbReference>